<name>A0A367YVU8_9ACTN</name>
<dbReference type="AlphaFoldDB" id="A0A367YVU8"/>
<protein>
    <recommendedName>
        <fullName evidence="3">DUF8175 domain-containing protein</fullName>
    </recommendedName>
</protein>
<keyword evidence="5" id="KW-1185">Reference proteome</keyword>
<dbReference type="Pfam" id="PF26526">
    <property type="entry name" value="DUF8175"/>
    <property type="match status" value="1"/>
</dbReference>
<dbReference type="RefSeq" id="WP_114126124.1">
    <property type="nucleotide sequence ID" value="NZ_QOUI01000004.1"/>
</dbReference>
<evidence type="ECO:0000256" key="2">
    <source>
        <dbReference type="SAM" id="Phobius"/>
    </source>
</evidence>
<dbReference type="Proteomes" id="UP000252770">
    <property type="component" value="Unassembled WGS sequence"/>
</dbReference>
<dbReference type="InterPro" id="IPR058488">
    <property type="entry name" value="DUF8175"/>
</dbReference>
<feature type="transmembrane region" description="Helical" evidence="2">
    <location>
        <begin position="16"/>
        <end position="38"/>
    </location>
</feature>
<sequence>MASEDTQQSPWTRPGFLAAAVVVVGIAVAAIVLSVLALTREDDPGDTAAPAPDPSASQTSGTDPAPASASPSPAAEEETEDSVCGLSGVETDGRLSTAPEAEWEYQGTTAYPVSTEFGPAETSDEGYRYCFQHTPEGALLAASNAVTQATDPATVGPWLEYFLADGPAKEQILAQGGELTSAEGVRLSIAGFRMLGYDGETATVDVAMEASGQGQQIILSAVYTLAWEDGDWKLQVTDPTVPFDVSTLPDLSGYVAWGA</sequence>
<keyword evidence="2" id="KW-1133">Transmembrane helix</keyword>
<organism evidence="4 5">
    <name type="scientific">Desertihabitans brevis</name>
    <dbReference type="NCBI Taxonomy" id="2268447"/>
    <lineage>
        <taxon>Bacteria</taxon>
        <taxon>Bacillati</taxon>
        <taxon>Actinomycetota</taxon>
        <taxon>Actinomycetes</taxon>
        <taxon>Propionibacteriales</taxon>
        <taxon>Propionibacteriaceae</taxon>
        <taxon>Desertihabitans</taxon>
    </lineage>
</organism>
<accession>A0A367YVU8</accession>
<proteinExistence type="predicted"/>
<feature type="compositionally biased region" description="Low complexity" evidence="1">
    <location>
        <begin position="46"/>
        <end position="74"/>
    </location>
</feature>
<feature type="domain" description="DUF8175" evidence="3">
    <location>
        <begin position="65"/>
        <end position="255"/>
    </location>
</feature>
<evidence type="ECO:0000259" key="3">
    <source>
        <dbReference type="Pfam" id="PF26526"/>
    </source>
</evidence>
<keyword evidence="2" id="KW-0812">Transmembrane</keyword>
<feature type="region of interest" description="Disordered" evidence="1">
    <location>
        <begin position="43"/>
        <end position="107"/>
    </location>
</feature>
<reference evidence="4 5" key="1">
    <citation type="submission" date="2018-07" db="EMBL/GenBank/DDBJ databases">
        <title>Desertimonas flava gen. nov. sp. nov.</title>
        <authorList>
            <person name="Liu S."/>
        </authorList>
    </citation>
    <scope>NUCLEOTIDE SEQUENCE [LARGE SCALE GENOMIC DNA]</scope>
    <source>
        <strain evidence="4 5">16Sb5-5</strain>
    </source>
</reference>
<evidence type="ECO:0000313" key="5">
    <source>
        <dbReference type="Proteomes" id="UP000252770"/>
    </source>
</evidence>
<gene>
    <name evidence="4" type="ORF">DT076_07915</name>
</gene>
<comment type="caution">
    <text evidence="4">The sequence shown here is derived from an EMBL/GenBank/DDBJ whole genome shotgun (WGS) entry which is preliminary data.</text>
</comment>
<keyword evidence="2" id="KW-0472">Membrane</keyword>
<evidence type="ECO:0000256" key="1">
    <source>
        <dbReference type="SAM" id="MobiDB-lite"/>
    </source>
</evidence>
<evidence type="ECO:0000313" key="4">
    <source>
        <dbReference type="EMBL" id="RCK69938.1"/>
    </source>
</evidence>
<dbReference type="EMBL" id="QOUI01000004">
    <property type="protein sequence ID" value="RCK69938.1"/>
    <property type="molecule type" value="Genomic_DNA"/>
</dbReference>